<dbReference type="PANTHER" id="PTHR36836">
    <property type="entry name" value="COLANIC ACID BIOSYNTHESIS PROTEIN WCAK"/>
    <property type="match status" value="1"/>
</dbReference>
<proteinExistence type="predicted"/>
<dbReference type="AlphaFoldDB" id="A0A346AC24"/>
<evidence type="ECO:0000259" key="2">
    <source>
        <dbReference type="Pfam" id="PF04230"/>
    </source>
</evidence>
<dbReference type="SUPFAM" id="SSF53756">
    <property type="entry name" value="UDP-Glycosyltransferase/glycogen phosphorylase"/>
    <property type="match status" value="1"/>
</dbReference>
<dbReference type="EMBL" id="MH449673">
    <property type="protein sequence ID" value="AXL04786.1"/>
    <property type="molecule type" value="Genomic_DNA"/>
</dbReference>
<evidence type="ECO:0000313" key="3">
    <source>
        <dbReference type="EMBL" id="AXL04786.1"/>
    </source>
</evidence>
<accession>A0A346AC24</accession>
<dbReference type="Pfam" id="PF13692">
    <property type="entry name" value="Glyco_trans_1_4"/>
    <property type="match status" value="1"/>
</dbReference>
<dbReference type="InterPro" id="IPR007345">
    <property type="entry name" value="Polysacch_pyruvyl_Trfase"/>
</dbReference>
<evidence type="ECO:0000256" key="1">
    <source>
        <dbReference type="SAM" id="Coils"/>
    </source>
</evidence>
<organism evidence="3">
    <name type="scientific">Aeromonas hydrophila</name>
    <dbReference type="NCBI Taxonomy" id="644"/>
    <lineage>
        <taxon>Bacteria</taxon>
        <taxon>Pseudomonadati</taxon>
        <taxon>Pseudomonadota</taxon>
        <taxon>Gammaproteobacteria</taxon>
        <taxon>Aeromonadales</taxon>
        <taxon>Aeromonadaceae</taxon>
        <taxon>Aeromonas</taxon>
    </lineage>
</organism>
<name>A0A346AC24_AERHY</name>
<feature type="domain" description="Polysaccharide pyruvyl transferase" evidence="2">
    <location>
        <begin position="19"/>
        <end position="308"/>
    </location>
</feature>
<reference evidence="3" key="1">
    <citation type="submission" date="2018-06" db="EMBL/GenBank/DDBJ databases">
        <title>Genetic diversity of the Aeromonas Hydrophila O antigens and development of a suspension array for serotype detection.</title>
        <authorList>
            <person name="Cao H."/>
            <person name="Liu B."/>
        </authorList>
    </citation>
    <scope>NUCLEOTIDE SEQUENCE</scope>
    <source>
        <strain evidence="3">G5369</strain>
    </source>
</reference>
<gene>
    <name evidence="3" type="primary">wbxZ</name>
</gene>
<dbReference type="Gene3D" id="3.40.50.2000">
    <property type="entry name" value="Glycogen Phosphorylase B"/>
    <property type="match status" value="1"/>
</dbReference>
<dbReference type="Pfam" id="PF04230">
    <property type="entry name" value="PS_pyruv_trans"/>
    <property type="match status" value="1"/>
</dbReference>
<protein>
    <submittedName>
        <fullName evidence="3">Glycosyltransferase</fullName>
    </submittedName>
</protein>
<dbReference type="PANTHER" id="PTHR36836:SF1">
    <property type="entry name" value="COLANIC ACID BIOSYNTHESIS PROTEIN WCAK"/>
    <property type="match status" value="1"/>
</dbReference>
<dbReference type="GO" id="GO:0016740">
    <property type="term" value="F:transferase activity"/>
    <property type="evidence" value="ECO:0007669"/>
    <property type="project" value="UniProtKB-KW"/>
</dbReference>
<keyword evidence="1" id="KW-0175">Coiled coil</keyword>
<keyword evidence="3" id="KW-0808">Transferase</keyword>
<feature type="coiled-coil region" evidence="1">
    <location>
        <begin position="438"/>
        <end position="465"/>
    </location>
</feature>
<sequence>MNSKFNFKIGIAGWYGAGNIGDELILKIASGWINSLGGECIVLSISPEVTSKLHGIEAVDILDVEELNNIIPQLDLLIVGGGGLFQTHDSFSYKGLFESDRSDVSCYLRPIALAIHYQCPVIMWAQGIGPLYTVESRKLIKDVFSAASDISVRDNVSFSLLKEVGISNKITVAADPVWSLSIHGSVDAKEYGKKRIVIVVRPWGDSSEWKSNLVNAIKDNLDPDKHEIIWLPFQSVDIPGRSSSDIPFINKLIDAVGDNYSQMLVSTSEIDEVIDILKAADGLIAMRLHAQILGVLLRKPAIFLEYDNKMRLQSEAINYPCSLRLSLDSSAQEWNKAFLEFQLLKFNVDEQVIHAQYESALINKEILEGFIVHKLKNKTADTPSFYSKDWMDSWRVKLVFDALTRNNEHVSSVCERLNTLESKINEVITSKLYLSQEVENNNELLESLKKNNETSEQLSNKIERVYELFLESKEKMQEMDSKERCVRDEKIQTLQDMLDKKDKEMLSIYSSTSWRITTPLRVFKNLLLNPKKTSYDIMKKIFWLLPTHVRVKLSKVRHAIIRRYMRSANISSEQQNDSNDISWEVFKNTILSSRDKYKGVFVQEMVIDWNVPLYQRPQHISSALGRAGYLVIYRTPNWSADNVNGFRLVSENVWVTNSAHVDEIEGTVRSFYSTAYAHTPEEMSSVRKGSKIIYEYIDHIDPAISGDETNIKRLRALQEYCFNGGADYVVASAKKLEEEAINAVGKEKVILAQNGVDTRHYRAAAHKSTPLPQSYTDFIYKYEGKVIGYFGALAPWLWYEAIAELVKSRPDLGFVFIGPDYYGGADKLIKADNVLYLGSIDYKILPAYALKFDVCFIPFAIGEIARTTSPLKLFEYFALEKPVVVTSEMYECVAFKEVLHSDSADGFSREIDKAISLKDDPVFKKRMSELADMNDWDARADAFAITFEH</sequence>